<keyword evidence="2" id="KW-1185">Reference proteome</keyword>
<dbReference type="RefSeq" id="WP_145583239.1">
    <property type="nucleotide sequence ID" value="NZ_CADEPK010000374.1"/>
</dbReference>
<evidence type="ECO:0008006" key="3">
    <source>
        <dbReference type="Google" id="ProtNLM"/>
    </source>
</evidence>
<reference evidence="1 2" key="1">
    <citation type="submission" date="2023-07" db="EMBL/GenBank/DDBJ databases">
        <title>Genomic Encyclopedia of Type Strains, Phase IV (KMG-IV): sequencing the most valuable type-strain genomes for metagenomic binning, comparative biology and taxonomic classification.</title>
        <authorList>
            <person name="Goeker M."/>
        </authorList>
    </citation>
    <scope>NUCLEOTIDE SEQUENCE [LARGE SCALE GENOMIC DNA]</scope>
    <source>
        <strain evidence="1 2">DSM 17723</strain>
    </source>
</reference>
<dbReference type="EMBL" id="JAUSTZ010000002">
    <property type="protein sequence ID" value="MDQ0224747.1"/>
    <property type="molecule type" value="Genomic_DNA"/>
</dbReference>
<dbReference type="Pfam" id="PF13797">
    <property type="entry name" value="Post_transc_reg"/>
    <property type="match status" value="1"/>
</dbReference>
<protein>
    <recommendedName>
        <fullName evidence="3">Competence protein ComN</fullName>
    </recommendedName>
</protein>
<dbReference type="Proteomes" id="UP001232245">
    <property type="component" value="Unassembled WGS sequence"/>
</dbReference>
<sequence>MDKQPMDDFRDHIKPALKSKLEEFKLFGYKDVTEAKLWDYLKNKKWRKIKELSVHEIVNDVLSVKVGDYMNYATVETYKNGKWFESEEAKDLLKDLI</sequence>
<accession>A0ABT9YXU5</accession>
<evidence type="ECO:0000313" key="1">
    <source>
        <dbReference type="EMBL" id="MDQ0224747.1"/>
    </source>
</evidence>
<dbReference type="InterPro" id="IPR025716">
    <property type="entry name" value="Post-transcriptional_regulator"/>
</dbReference>
<gene>
    <name evidence="1" type="ORF">J2S02_001076</name>
</gene>
<proteinExistence type="predicted"/>
<comment type="caution">
    <text evidence="1">The sequence shown here is derived from an EMBL/GenBank/DDBJ whole genome shotgun (WGS) entry which is preliminary data.</text>
</comment>
<organism evidence="1 2">
    <name type="scientific">Metabacillus niabensis</name>
    <dbReference type="NCBI Taxonomy" id="324854"/>
    <lineage>
        <taxon>Bacteria</taxon>
        <taxon>Bacillati</taxon>
        <taxon>Bacillota</taxon>
        <taxon>Bacilli</taxon>
        <taxon>Bacillales</taxon>
        <taxon>Bacillaceae</taxon>
        <taxon>Metabacillus</taxon>
    </lineage>
</organism>
<evidence type="ECO:0000313" key="2">
    <source>
        <dbReference type="Proteomes" id="UP001232245"/>
    </source>
</evidence>
<name>A0ABT9YXU5_9BACI</name>